<dbReference type="EMBL" id="PYDT01000003">
    <property type="protein sequence ID" value="THU65102.1"/>
    <property type="molecule type" value="Genomic_DNA"/>
</dbReference>
<organism evidence="2 3">
    <name type="scientific">Musa balbisiana</name>
    <name type="common">Banana</name>
    <dbReference type="NCBI Taxonomy" id="52838"/>
    <lineage>
        <taxon>Eukaryota</taxon>
        <taxon>Viridiplantae</taxon>
        <taxon>Streptophyta</taxon>
        <taxon>Embryophyta</taxon>
        <taxon>Tracheophyta</taxon>
        <taxon>Spermatophyta</taxon>
        <taxon>Magnoliopsida</taxon>
        <taxon>Liliopsida</taxon>
        <taxon>Zingiberales</taxon>
        <taxon>Musaceae</taxon>
        <taxon>Musa</taxon>
    </lineage>
</organism>
<name>A0A4S8JSL4_MUSBA</name>
<evidence type="ECO:0000313" key="3">
    <source>
        <dbReference type="Proteomes" id="UP000317650"/>
    </source>
</evidence>
<protein>
    <submittedName>
        <fullName evidence="2">Uncharacterized protein</fullName>
    </submittedName>
</protein>
<evidence type="ECO:0000256" key="1">
    <source>
        <dbReference type="SAM" id="MobiDB-lite"/>
    </source>
</evidence>
<dbReference type="Proteomes" id="UP000317650">
    <property type="component" value="Chromosome 5"/>
</dbReference>
<dbReference type="AlphaFoldDB" id="A0A4S8JSL4"/>
<comment type="caution">
    <text evidence="2">The sequence shown here is derived from an EMBL/GenBank/DDBJ whole genome shotgun (WGS) entry which is preliminary data.</text>
</comment>
<reference evidence="2 3" key="1">
    <citation type="journal article" date="2019" name="Nat. Plants">
        <title>Genome sequencing of Musa balbisiana reveals subgenome evolution and function divergence in polyploid bananas.</title>
        <authorList>
            <person name="Yao X."/>
        </authorList>
    </citation>
    <scope>NUCLEOTIDE SEQUENCE [LARGE SCALE GENOMIC DNA]</scope>
    <source>
        <strain evidence="3">cv. DH-PKW</strain>
        <tissue evidence="2">Leaves</tissue>
    </source>
</reference>
<proteinExistence type="predicted"/>
<evidence type="ECO:0000313" key="2">
    <source>
        <dbReference type="EMBL" id="THU65102.1"/>
    </source>
</evidence>
<sequence length="66" mass="7688">MKKQNAKTSKPERKTTRSETITPYKNLKKHQNMRSRQSRSRNGKGSSQRSRDVIPSILHHTIKSVK</sequence>
<keyword evidence="3" id="KW-1185">Reference proteome</keyword>
<feature type="region of interest" description="Disordered" evidence="1">
    <location>
        <begin position="1"/>
        <end position="66"/>
    </location>
</feature>
<accession>A0A4S8JSL4</accession>
<feature type="compositionally biased region" description="Basic residues" evidence="1">
    <location>
        <begin position="26"/>
        <end position="42"/>
    </location>
</feature>
<gene>
    <name evidence="2" type="ORF">C4D60_Mb05t00110</name>
</gene>